<keyword evidence="3" id="KW-1185">Reference proteome</keyword>
<evidence type="ECO:0000259" key="1">
    <source>
        <dbReference type="Pfam" id="PF08044"/>
    </source>
</evidence>
<dbReference type="EMBL" id="VMNW02000096">
    <property type="protein sequence ID" value="KAA9151782.1"/>
    <property type="molecule type" value="Genomic_DNA"/>
</dbReference>
<dbReference type="InterPro" id="IPR012551">
    <property type="entry name" value="DUF1707_SHOCT-like"/>
</dbReference>
<sequence>MRASNDDRERVAQILHNALSEGRITVQELEERLDTVYAAKTLDDLKPPIADLPGVTPGTAVEAAPSHEVDKRIGGVPGSQASIAVMSGASRKGNWVVPPSHTSFAFWGGVDFDLRDARFAERHSTITAVAIMGGIEIVVPDDIVVDVNGIGFMGAFETEDRGPVAAAPPPGAPVLKVTGFAFWGAVTVIRKPRKRQLEN</sequence>
<dbReference type="PANTHER" id="PTHR40763:SF4">
    <property type="entry name" value="DUF1707 DOMAIN-CONTAINING PROTEIN"/>
    <property type="match status" value="1"/>
</dbReference>
<dbReference type="AlphaFoldDB" id="A0A5N0URE0"/>
<dbReference type="RefSeq" id="WP_144757624.1">
    <property type="nucleotide sequence ID" value="NZ_VMNW02000096.1"/>
</dbReference>
<dbReference type="OrthoDB" id="4772576at2"/>
<reference evidence="2" key="1">
    <citation type="submission" date="2019-09" db="EMBL/GenBank/DDBJ databases">
        <authorList>
            <person name="Teo W.F.A."/>
            <person name="Duangmal K."/>
        </authorList>
    </citation>
    <scope>NUCLEOTIDE SEQUENCE [LARGE SCALE GENOMIC DNA]</scope>
    <source>
        <strain evidence="2">K81G1</strain>
    </source>
</reference>
<protein>
    <submittedName>
        <fullName evidence="2">DUF1707 domain-containing protein</fullName>
    </submittedName>
</protein>
<dbReference type="Proteomes" id="UP000319769">
    <property type="component" value="Unassembled WGS sequence"/>
</dbReference>
<gene>
    <name evidence="2" type="ORF">FPZ12_038250</name>
</gene>
<feature type="domain" description="DUF1707" evidence="1">
    <location>
        <begin position="1"/>
        <end position="53"/>
    </location>
</feature>
<organism evidence="2 3">
    <name type="scientific">Amycolatopsis acidicola</name>
    <dbReference type="NCBI Taxonomy" id="2596893"/>
    <lineage>
        <taxon>Bacteria</taxon>
        <taxon>Bacillati</taxon>
        <taxon>Actinomycetota</taxon>
        <taxon>Actinomycetes</taxon>
        <taxon>Pseudonocardiales</taxon>
        <taxon>Pseudonocardiaceae</taxon>
        <taxon>Amycolatopsis</taxon>
    </lineage>
</organism>
<accession>A0A5N0URE0</accession>
<name>A0A5N0URE0_9PSEU</name>
<dbReference type="PANTHER" id="PTHR40763">
    <property type="entry name" value="MEMBRANE PROTEIN-RELATED"/>
    <property type="match status" value="1"/>
</dbReference>
<proteinExistence type="predicted"/>
<dbReference type="Pfam" id="PF08044">
    <property type="entry name" value="DUF1707"/>
    <property type="match status" value="1"/>
</dbReference>
<comment type="caution">
    <text evidence="2">The sequence shown here is derived from an EMBL/GenBank/DDBJ whole genome shotgun (WGS) entry which is preliminary data.</text>
</comment>
<evidence type="ECO:0000313" key="3">
    <source>
        <dbReference type="Proteomes" id="UP000319769"/>
    </source>
</evidence>
<evidence type="ECO:0000313" key="2">
    <source>
        <dbReference type="EMBL" id="KAA9151782.1"/>
    </source>
</evidence>